<dbReference type="EMBL" id="RWJN01000091">
    <property type="protein sequence ID" value="TCD67638.1"/>
    <property type="molecule type" value="Genomic_DNA"/>
</dbReference>
<dbReference type="Proteomes" id="UP000292702">
    <property type="component" value="Unassembled WGS sequence"/>
</dbReference>
<dbReference type="FunFam" id="3.20.20.70:FF:000138">
    <property type="entry name" value="NADPH dehydrogenase 1"/>
    <property type="match status" value="1"/>
</dbReference>
<dbReference type="STRING" id="92696.A0A4R0RV17"/>
<keyword evidence="3" id="KW-1185">Reference proteome</keyword>
<dbReference type="CDD" id="cd02933">
    <property type="entry name" value="OYE_like_FMN"/>
    <property type="match status" value="1"/>
</dbReference>
<feature type="domain" description="NADH:flavin oxidoreductase/NADH oxidase N-terminal" evidence="1">
    <location>
        <begin position="7"/>
        <end position="337"/>
    </location>
</feature>
<sequence>MTVTTPKLFQPIKIGRSELKHRVVMAPLTRFRADDQHVPTDLGLEYYTQRASTPGTLIITEGTFVSQKLGGFPNIPAFETDAQLAAWKKITDAVHAKGSFIYAQLWALGRQADPQLIVQEGYEYVAASDIPLEGKGVNPRPLTTAEVKELVQTYATTAANVISKAGFDGVEVHAANGFFVDQFIQYVSNNRTDEYGGSIENRARFPLELIDAVVKAVGADRTGFRISPWGFYGGMRMTDPKPQFSYIVEKIKENHPDLAYLSLVEPRASGTEYRTVQKGESNDFLRDIWAPRPILSAGGYDRELGLKVAEKGDIPVFGRWFISNPDLPVRLEKNIPLTAYDRTSFYTPSDPKGYIDYPFAGEALAKSEVGGEQA</sequence>
<dbReference type="GO" id="GO:0010181">
    <property type="term" value="F:FMN binding"/>
    <property type="evidence" value="ECO:0007669"/>
    <property type="project" value="InterPro"/>
</dbReference>
<proteinExistence type="predicted"/>
<dbReference type="Gene3D" id="3.20.20.70">
    <property type="entry name" value="Aldolase class I"/>
    <property type="match status" value="1"/>
</dbReference>
<dbReference type="OrthoDB" id="276546at2759"/>
<dbReference type="InterPro" id="IPR013785">
    <property type="entry name" value="Aldolase_TIM"/>
</dbReference>
<comment type="caution">
    <text evidence="2">The sequence shown here is derived from an EMBL/GenBank/DDBJ whole genome shotgun (WGS) entry which is preliminary data.</text>
</comment>
<dbReference type="Pfam" id="PF00724">
    <property type="entry name" value="Oxidored_FMN"/>
    <property type="match status" value="1"/>
</dbReference>
<dbReference type="PANTHER" id="PTHR22893">
    <property type="entry name" value="NADH OXIDOREDUCTASE-RELATED"/>
    <property type="match status" value="1"/>
</dbReference>
<name>A0A4R0RV17_9APHY</name>
<protein>
    <recommendedName>
        <fullName evidence="1">NADH:flavin oxidoreductase/NADH oxidase N-terminal domain-containing protein</fullName>
    </recommendedName>
</protein>
<accession>A0A4R0RV17</accession>
<dbReference type="InterPro" id="IPR045247">
    <property type="entry name" value="Oye-like"/>
</dbReference>
<organism evidence="2 3">
    <name type="scientific">Steccherinum ochraceum</name>
    <dbReference type="NCBI Taxonomy" id="92696"/>
    <lineage>
        <taxon>Eukaryota</taxon>
        <taxon>Fungi</taxon>
        <taxon>Dikarya</taxon>
        <taxon>Basidiomycota</taxon>
        <taxon>Agaricomycotina</taxon>
        <taxon>Agaricomycetes</taxon>
        <taxon>Polyporales</taxon>
        <taxon>Steccherinaceae</taxon>
        <taxon>Steccherinum</taxon>
    </lineage>
</organism>
<dbReference type="AlphaFoldDB" id="A0A4R0RV17"/>
<evidence type="ECO:0000259" key="1">
    <source>
        <dbReference type="Pfam" id="PF00724"/>
    </source>
</evidence>
<gene>
    <name evidence="2" type="ORF">EIP91_012203</name>
</gene>
<dbReference type="GO" id="GO:0003959">
    <property type="term" value="F:NADPH dehydrogenase activity"/>
    <property type="evidence" value="ECO:0007669"/>
    <property type="project" value="TreeGrafter"/>
</dbReference>
<reference evidence="2 3" key="1">
    <citation type="submission" date="2018-11" db="EMBL/GenBank/DDBJ databases">
        <title>Genome assembly of Steccherinum ochraceum LE-BIN_3174, the white-rot fungus of the Steccherinaceae family (The Residual Polyporoid clade, Polyporales, Basidiomycota).</title>
        <authorList>
            <person name="Fedorova T.V."/>
            <person name="Glazunova O.A."/>
            <person name="Landesman E.O."/>
            <person name="Moiseenko K.V."/>
            <person name="Psurtseva N.V."/>
            <person name="Savinova O.S."/>
            <person name="Shakhova N.V."/>
            <person name="Tyazhelova T.V."/>
            <person name="Vasina D.V."/>
        </authorList>
    </citation>
    <scope>NUCLEOTIDE SEQUENCE [LARGE SCALE GENOMIC DNA]</scope>
    <source>
        <strain evidence="2 3">LE-BIN_3174</strain>
    </source>
</reference>
<dbReference type="InterPro" id="IPR001155">
    <property type="entry name" value="OxRdtase_FMN_N"/>
</dbReference>
<evidence type="ECO:0000313" key="3">
    <source>
        <dbReference type="Proteomes" id="UP000292702"/>
    </source>
</evidence>
<dbReference type="PANTHER" id="PTHR22893:SF91">
    <property type="entry name" value="NADPH DEHYDROGENASE 2-RELATED"/>
    <property type="match status" value="1"/>
</dbReference>
<dbReference type="SUPFAM" id="SSF51395">
    <property type="entry name" value="FMN-linked oxidoreductases"/>
    <property type="match status" value="1"/>
</dbReference>
<evidence type="ECO:0000313" key="2">
    <source>
        <dbReference type="EMBL" id="TCD67638.1"/>
    </source>
</evidence>